<gene>
    <name evidence="1" type="ORF">GCM10009021_04190</name>
</gene>
<comment type="caution">
    <text evidence="1">The sequence shown here is derived from an EMBL/GenBank/DDBJ whole genome shotgun (WGS) entry which is preliminary data.</text>
</comment>
<dbReference type="Proteomes" id="UP000608850">
    <property type="component" value="Unassembled WGS sequence"/>
</dbReference>
<sequence>MSDAEHGPPTRTVTEHLPWGQCIRAHLHDEHVTVHCEGERWVFAIDIETARLLEARSTADVPSWMRRFLEEVGFDEVEL</sequence>
<dbReference type="EMBL" id="BMOQ01000001">
    <property type="protein sequence ID" value="GGN08046.1"/>
    <property type="molecule type" value="Genomic_DNA"/>
</dbReference>
<accession>A0A830G983</accession>
<reference evidence="1 2" key="1">
    <citation type="journal article" date="2019" name="Int. J. Syst. Evol. Microbiol.">
        <title>The Global Catalogue of Microorganisms (GCM) 10K type strain sequencing project: providing services to taxonomists for standard genome sequencing and annotation.</title>
        <authorList>
            <consortium name="The Broad Institute Genomics Platform"/>
            <consortium name="The Broad Institute Genome Sequencing Center for Infectious Disease"/>
            <person name="Wu L."/>
            <person name="Ma J."/>
        </authorList>
    </citation>
    <scope>NUCLEOTIDE SEQUENCE [LARGE SCALE GENOMIC DNA]</scope>
    <source>
        <strain evidence="1 2">JCM 16331</strain>
    </source>
</reference>
<evidence type="ECO:0000313" key="1">
    <source>
        <dbReference type="EMBL" id="GGN08046.1"/>
    </source>
</evidence>
<dbReference type="OrthoDB" id="372331at2157"/>
<dbReference type="RefSeq" id="WP_188876845.1">
    <property type="nucleotide sequence ID" value="NZ_BMOQ01000001.1"/>
</dbReference>
<name>A0A830G983_9EURY</name>
<proteinExistence type="predicted"/>
<protein>
    <submittedName>
        <fullName evidence="1">Uncharacterized protein</fullName>
    </submittedName>
</protein>
<evidence type="ECO:0000313" key="2">
    <source>
        <dbReference type="Proteomes" id="UP000608850"/>
    </source>
</evidence>
<organism evidence="1 2">
    <name type="scientific">Halarchaeum nitratireducens</name>
    <dbReference type="NCBI Taxonomy" id="489913"/>
    <lineage>
        <taxon>Archaea</taxon>
        <taxon>Methanobacteriati</taxon>
        <taxon>Methanobacteriota</taxon>
        <taxon>Stenosarchaea group</taxon>
        <taxon>Halobacteria</taxon>
        <taxon>Halobacteriales</taxon>
        <taxon>Halobacteriaceae</taxon>
    </lineage>
</organism>
<keyword evidence="2" id="KW-1185">Reference proteome</keyword>
<dbReference type="AlphaFoldDB" id="A0A830G983"/>